<comment type="function">
    <text evidence="5">An accessory protein needed during the final step in the assembly of 30S ribosomal subunit, possibly for assembly of the head region. Essential for efficient processing of 16S rRNA. May be needed both before and after RbfA during the maturation of 16S rRNA. It has affinity for free ribosomal 30S subunits but not for 70S ribosomes.</text>
</comment>
<evidence type="ECO:0000259" key="6">
    <source>
        <dbReference type="Pfam" id="PF01782"/>
    </source>
</evidence>
<dbReference type="Gene3D" id="2.40.30.60">
    <property type="entry name" value="RimM"/>
    <property type="match status" value="1"/>
</dbReference>
<dbReference type="Pfam" id="PF01782">
    <property type="entry name" value="RimM"/>
    <property type="match status" value="1"/>
</dbReference>
<organism evidence="8 9">
    <name type="scientific">Rhodococcoides fascians</name>
    <name type="common">Rhodococcus fascians</name>
    <dbReference type="NCBI Taxonomy" id="1828"/>
    <lineage>
        <taxon>Bacteria</taxon>
        <taxon>Bacillati</taxon>
        <taxon>Actinomycetota</taxon>
        <taxon>Actinomycetes</taxon>
        <taxon>Mycobacteriales</taxon>
        <taxon>Nocardiaceae</taxon>
        <taxon>Rhodococcoides</taxon>
    </lineage>
</organism>
<dbReference type="GO" id="GO:0005737">
    <property type="term" value="C:cytoplasm"/>
    <property type="evidence" value="ECO:0007669"/>
    <property type="project" value="UniProtKB-SubCell"/>
</dbReference>
<dbReference type="InterPro" id="IPR056792">
    <property type="entry name" value="PRC_RimM"/>
</dbReference>
<proteinExistence type="inferred from homology"/>
<dbReference type="GO" id="GO:0042274">
    <property type="term" value="P:ribosomal small subunit biogenesis"/>
    <property type="evidence" value="ECO:0007669"/>
    <property type="project" value="UniProtKB-UniRule"/>
</dbReference>
<evidence type="ECO:0000256" key="3">
    <source>
        <dbReference type="ARBA" id="ARBA00022552"/>
    </source>
</evidence>
<reference evidence="8 9" key="1">
    <citation type="journal article" date="2016" name="Genome Announc.">
        <title>Complete Genome and Plasmid Sequences for Rhodococcus fascians D188 and Draft Sequences for Rhodococcus Isolates PBTS 1 and PBTS 2.</title>
        <authorList>
            <person name="Stamler R.A."/>
            <person name="Vereecke D."/>
            <person name="Zhang Y."/>
            <person name="Schilkey F."/>
            <person name="Devitt N."/>
            <person name="Randall J.J."/>
        </authorList>
    </citation>
    <scope>NUCLEOTIDE SEQUENCE [LARGE SCALE GENOMIC DNA]</scope>
    <source>
        <strain evidence="8 9">PBTS2</strain>
    </source>
</reference>
<sequence>MELVIGRVAKSHGIKGEVVVEVRTDDPDDRFAVGTVLRGRKPRSNAQPVTHTVDAVREHSGRLLLRLNGIDDKTAADELRGILFVVESTDLPPSDDPDEFYDHELEGLTVVLTDGSVVGTVREVLHSAAGELLSITPSADEESGRSEMLVPFVSAIVTSVSLADKTIEIDPPEGLLDPE</sequence>
<dbReference type="RefSeq" id="WP_048318279.1">
    <property type="nucleotide sequence ID" value="NZ_CP015220.1"/>
</dbReference>
<dbReference type="GO" id="GO:0043022">
    <property type="term" value="F:ribosome binding"/>
    <property type="evidence" value="ECO:0007669"/>
    <property type="project" value="InterPro"/>
</dbReference>
<evidence type="ECO:0000256" key="1">
    <source>
        <dbReference type="ARBA" id="ARBA00022490"/>
    </source>
</evidence>
<keyword evidence="1 5" id="KW-0963">Cytoplasm</keyword>
<dbReference type="Proteomes" id="UP000076038">
    <property type="component" value="Chromosome"/>
</dbReference>
<dbReference type="EMBL" id="CP015220">
    <property type="protein sequence ID" value="AMY24876.1"/>
    <property type="molecule type" value="Genomic_DNA"/>
</dbReference>
<name>A0A143QQ17_RHOFA</name>
<dbReference type="OrthoDB" id="5381335at2"/>
<comment type="similarity">
    <text evidence="5">Belongs to the RimM family.</text>
</comment>
<dbReference type="InterPro" id="IPR009000">
    <property type="entry name" value="Transl_B-barrel_sf"/>
</dbReference>
<dbReference type="GO" id="GO:0005840">
    <property type="term" value="C:ribosome"/>
    <property type="evidence" value="ECO:0007669"/>
    <property type="project" value="InterPro"/>
</dbReference>
<dbReference type="InterPro" id="IPR011961">
    <property type="entry name" value="RimM"/>
</dbReference>
<accession>A0A143QQ17</accession>
<dbReference type="SUPFAM" id="SSF50346">
    <property type="entry name" value="PRC-barrel domain"/>
    <property type="match status" value="1"/>
</dbReference>
<evidence type="ECO:0000259" key="7">
    <source>
        <dbReference type="Pfam" id="PF24986"/>
    </source>
</evidence>
<dbReference type="InterPro" id="IPR011033">
    <property type="entry name" value="PRC_barrel-like_sf"/>
</dbReference>
<gene>
    <name evidence="5 8" type="primary">rimM</name>
    <name evidence="8" type="ORF">A3Q41_03590</name>
</gene>
<protein>
    <recommendedName>
        <fullName evidence="5">Ribosome maturation factor RimM</fullName>
    </recommendedName>
</protein>
<dbReference type="PANTHER" id="PTHR33692">
    <property type="entry name" value="RIBOSOME MATURATION FACTOR RIMM"/>
    <property type="match status" value="1"/>
</dbReference>
<dbReference type="InterPro" id="IPR002676">
    <property type="entry name" value="RimM_N"/>
</dbReference>
<dbReference type="SUPFAM" id="SSF50447">
    <property type="entry name" value="Translation proteins"/>
    <property type="match status" value="1"/>
</dbReference>
<keyword evidence="9" id="KW-1185">Reference proteome</keyword>
<evidence type="ECO:0000313" key="8">
    <source>
        <dbReference type="EMBL" id="AMY24876.1"/>
    </source>
</evidence>
<dbReference type="PANTHER" id="PTHR33692:SF1">
    <property type="entry name" value="RIBOSOME MATURATION FACTOR RIMM"/>
    <property type="match status" value="1"/>
</dbReference>
<evidence type="ECO:0000256" key="5">
    <source>
        <dbReference type="HAMAP-Rule" id="MF_00014"/>
    </source>
</evidence>
<dbReference type="InterPro" id="IPR036976">
    <property type="entry name" value="RimM_N_sf"/>
</dbReference>
<dbReference type="PATRIC" id="fig|1653479.3.peg.3639"/>
<feature type="domain" description="RimM N-terminal" evidence="6">
    <location>
        <begin position="4"/>
        <end position="88"/>
    </location>
</feature>
<comment type="domain">
    <text evidence="5">The PRC barrel domain binds ribosomal protein uS19.</text>
</comment>
<evidence type="ECO:0000256" key="2">
    <source>
        <dbReference type="ARBA" id="ARBA00022517"/>
    </source>
</evidence>
<evidence type="ECO:0000313" key="9">
    <source>
        <dbReference type="Proteomes" id="UP000076038"/>
    </source>
</evidence>
<reference evidence="9" key="2">
    <citation type="submission" date="2016-04" db="EMBL/GenBank/DDBJ databases">
        <title>Complete Genome and Plasmid Sequences for Rhodococcus fascians D188 and Draft Sequences for Rhodococcus spp. Isolates PBTS 1 and PBTS 2.</title>
        <authorList>
            <person name="Stamer R."/>
            <person name="Vereecke D."/>
            <person name="Zhang Y."/>
            <person name="Schilkey F."/>
            <person name="Devitt N."/>
            <person name="Randall J."/>
        </authorList>
    </citation>
    <scope>NUCLEOTIDE SEQUENCE [LARGE SCALE GENOMIC DNA]</scope>
    <source>
        <strain evidence="9">PBTS2</strain>
    </source>
</reference>
<dbReference type="HAMAP" id="MF_00014">
    <property type="entry name" value="Ribosome_mat_RimM"/>
    <property type="match status" value="1"/>
</dbReference>
<comment type="subcellular location">
    <subcellularLocation>
        <location evidence="5">Cytoplasm</location>
    </subcellularLocation>
</comment>
<keyword evidence="2 5" id="KW-0690">Ribosome biogenesis</keyword>
<feature type="domain" description="Ribosome maturation factor RimM PRC barrel" evidence="7">
    <location>
        <begin position="103"/>
        <end position="175"/>
    </location>
</feature>
<dbReference type="NCBIfam" id="TIGR02273">
    <property type="entry name" value="16S_RimM"/>
    <property type="match status" value="1"/>
</dbReference>
<dbReference type="KEGG" id="rhs:A3Q41_03590"/>
<dbReference type="GO" id="GO:0006364">
    <property type="term" value="P:rRNA processing"/>
    <property type="evidence" value="ECO:0007669"/>
    <property type="project" value="UniProtKB-UniRule"/>
</dbReference>
<evidence type="ECO:0000256" key="4">
    <source>
        <dbReference type="ARBA" id="ARBA00023186"/>
    </source>
</evidence>
<dbReference type="Gene3D" id="2.30.30.240">
    <property type="entry name" value="PRC-barrel domain"/>
    <property type="match status" value="1"/>
</dbReference>
<comment type="subunit">
    <text evidence="5">Binds ribosomal protein uS19.</text>
</comment>
<keyword evidence="4 5" id="KW-0143">Chaperone</keyword>
<dbReference type="Pfam" id="PF24986">
    <property type="entry name" value="PRC_RimM"/>
    <property type="match status" value="1"/>
</dbReference>
<dbReference type="AlphaFoldDB" id="A0A143QQ17"/>
<keyword evidence="3 5" id="KW-0698">rRNA processing</keyword>